<dbReference type="PANTHER" id="PTHR16219">
    <property type="entry name" value="AUGMIN SUBUNIT 4 FAMILY MEMBER"/>
    <property type="match status" value="1"/>
</dbReference>
<evidence type="ECO:0000256" key="1">
    <source>
        <dbReference type="SAM" id="Coils"/>
    </source>
</evidence>
<dbReference type="OrthoDB" id="661220at2759"/>
<dbReference type="Proteomes" id="UP000324800">
    <property type="component" value="Unassembled WGS sequence"/>
</dbReference>
<dbReference type="GO" id="GO:0051011">
    <property type="term" value="F:microtubule minus-end binding"/>
    <property type="evidence" value="ECO:0007669"/>
    <property type="project" value="TreeGrafter"/>
</dbReference>
<feature type="coiled-coil region" evidence="1">
    <location>
        <begin position="222"/>
        <end position="273"/>
    </location>
</feature>
<protein>
    <submittedName>
        <fullName evidence="2">Uncharacterized protein</fullName>
    </submittedName>
</protein>
<dbReference type="Pfam" id="PF14735">
    <property type="entry name" value="HAUS4"/>
    <property type="match status" value="1"/>
</dbReference>
<evidence type="ECO:0000313" key="2">
    <source>
        <dbReference type="EMBL" id="KAA6390144.1"/>
    </source>
</evidence>
<dbReference type="InterPro" id="IPR029327">
    <property type="entry name" value="HAUS4"/>
</dbReference>
<dbReference type="AlphaFoldDB" id="A0A5J4W584"/>
<dbReference type="PANTHER" id="PTHR16219:SF1">
    <property type="entry name" value="HAUS AUGMIN-LIKE COMPLEX SUBUNIT 4"/>
    <property type="match status" value="1"/>
</dbReference>
<gene>
    <name evidence="2" type="ORF">EZS28_014330</name>
</gene>
<feature type="coiled-coil region" evidence="1">
    <location>
        <begin position="111"/>
        <end position="138"/>
    </location>
</feature>
<comment type="caution">
    <text evidence="2">The sequence shown here is derived from an EMBL/GenBank/DDBJ whole genome shotgun (WGS) entry which is preliminary data.</text>
</comment>
<dbReference type="GO" id="GO:0051225">
    <property type="term" value="P:spindle assembly"/>
    <property type="evidence" value="ECO:0007669"/>
    <property type="project" value="InterPro"/>
</dbReference>
<evidence type="ECO:0000313" key="3">
    <source>
        <dbReference type="Proteomes" id="UP000324800"/>
    </source>
</evidence>
<sequence>MLLLDEARKLVYRSNIKAKGGATVKTALLSLDAADAFVSESMDDIEGKELTLGDTEKQERSKKVFGPLLQNALAEQTKNNVIQLVQQFELNDKEQKEKKTELKSDQALKILNDYLTQLNSEKDQLQQYTADLINIEAETTNSYNELIQNIQKSLKILVGIIQNFKARRTKLFHEALSKMVTSQLVLMEKRIQAVDLAYQLGTYGEEQTTALTIIRSHIDDEFEQAKAEMKKVHAQLDLYRRAGFGFADMAREYADLITRIEQHELTLQQINAQYQQ</sequence>
<dbReference type="EMBL" id="SNRW01003324">
    <property type="protein sequence ID" value="KAA6390144.1"/>
    <property type="molecule type" value="Genomic_DNA"/>
</dbReference>
<accession>A0A5J4W584</accession>
<keyword evidence="1" id="KW-0175">Coiled coil</keyword>
<dbReference type="GO" id="GO:0070652">
    <property type="term" value="C:HAUS complex"/>
    <property type="evidence" value="ECO:0007669"/>
    <property type="project" value="InterPro"/>
</dbReference>
<organism evidence="2 3">
    <name type="scientific">Streblomastix strix</name>
    <dbReference type="NCBI Taxonomy" id="222440"/>
    <lineage>
        <taxon>Eukaryota</taxon>
        <taxon>Metamonada</taxon>
        <taxon>Preaxostyla</taxon>
        <taxon>Oxymonadida</taxon>
        <taxon>Streblomastigidae</taxon>
        <taxon>Streblomastix</taxon>
    </lineage>
</organism>
<proteinExistence type="predicted"/>
<reference evidence="2 3" key="1">
    <citation type="submission" date="2019-03" db="EMBL/GenBank/DDBJ databases">
        <title>Single cell metagenomics reveals metabolic interactions within the superorganism composed of flagellate Streblomastix strix and complex community of Bacteroidetes bacteria on its surface.</title>
        <authorList>
            <person name="Treitli S.C."/>
            <person name="Kolisko M."/>
            <person name="Husnik F."/>
            <person name="Keeling P."/>
            <person name="Hampl V."/>
        </authorList>
    </citation>
    <scope>NUCLEOTIDE SEQUENCE [LARGE SCALE GENOMIC DNA]</scope>
    <source>
        <strain evidence="2">ST1C</strain>
    </source>
</reference>
<name>A0A5J4W584_9EUKA</name>